<keyword evidence="2" id="KW-0238">DNA-binding</keyword>
<evidence type="ECO:0000256" key="3">
    <source>
        <dbReference type="ARBA" id="ARBA00023172"/>
    </source>
</evidence>
<dbReference type="SUPFAM" id="SSF53041">
    <property type="entry name" value="Resolvase-like"/>
    <property type="match status" value="1"/>
</dbReference>
<evidence type="ECO:0000256" key="5">
    <source>
        <dbReference type="PROSITE-ProRule" id="PRU10137"/>
    </source>
</evidence>
<keyword evidence="1" id="KW-0229">DNA integration</keyword>
<keyword evidence="3" id="KW-0233">DNA recombination</keyword>
<evidence type="ECO:0000313" key="8">
    <source>
        <dbReference type="Proteomes" id="UP000003287"/>
    </source>
</evidence>
<reference evidence="7 8" key="1">
    <citation type="submission" date="2011-06" db="EMBL/GenBank/DDBJ databases">
        <authorList>
            <person name="Harkins D.M."/>
            <person name="Madupu R."/>
            <person name="Durkin A.S."/>
            <person name="Torralba M."/>
            <person name="Methe B."/>
            <person name="Sutton G.G."/>
            <person name="Nelson K.E."/>
        </authorList>
    </citation>
    <scope>NUCLEOTIDE SEQUENCE [LARGE SCALE GENOMIC DNA]</scope>
    <source>
        <strain evidence="7 8">SK1060</strain>
    </source>
</reference>
<dbReference type="AlphaFoldDB" id="F9P850"/>
<evidence type="ECO:0000259" key="6">
    <source>
        <dbReference type="PROSITE" id="PS51736"/>
    </source>
</evidence>
<evidence type="ECO:0000256" key="2">
    <source>
        <dbReference type="ARBA" id="ARBA00023125"/>
    </source>
</evidence>
<dbReference type="EMBL" id="AFUP01000004">
    <property type="protein sequence ID" value="EGV08607.1"/>
    <property type="molecule type" value="Genomic_DNA"/>
</dbReference>
<dbReference type="PROSITE" id="PS51736">
    <property type="entry name" value="RECOMBINASES_3"/>
    <property type="match status" value="1"/>
</dbReference>
<dbReference type="GO" id="GO:0000150">
    <property type="term" value="F:DNA strand exchange activity"/>
    <property type="evidence" value="ECO:0007669"/>
    <property type="project" value="InterPro"/>
</dbReference>
<dbReference type="GO" id="GO:0003677">
    <property type="term" value="F:DNA binding"/>
    <property type="evidence" value="ECO:0007669"/>
    <property type="project" value="UniProtKB-KW"/>
</dbReference>
<gene>
    <name evidence="7" type="ORF">HMPREF1042_1404</name>
</gene>
<dbReference type="eggNOG" id="COG1961">
    <property type="taxonomic scope" value="Bacteria"/>
</dbReference>
<evidence type="ECO:0000313" key="7">
    <source>
        <dbReference type="EMBL" id="EGV08607.1"/>
    </source>
</evidence>
<dbReference type="InterPro" id="IPR006118">
    <property type="entry name" value="Recombinase_CS"/>
</dbReference>
<dbReference type="InterPro" id="IPR006119">
    <property type="entry name" value="Resolv_N"/>
</dbReference>
<feature type="domain" description="Resolvase/invertase-type recombinase catalytic" evidence="6">
    <location>
        <begin position="1"/>
        <end position="53"/>
    </location>
</feature>
<accession>F9P850</accession>
<protein>
    <submittedName>
        <fullName evidence="7">Resolvase, N-terminal domain protein</fullName>
    </submittedName>
</protein>
<proteinExistence type="predicted"/>
<dbReference type="PROSITE" id="PS00397">
    <property type="entry name" value="RECOMBINASES_1"/>
    <property type="match status" value="1"/>
</dbReference>
<dbReference type="InterPro" id="IPR036162">
    <property type="entry name" value="Resolvase-like_N_sf"/>
</dbReference>
<name>F9P850_STRCV</name>
<dbReference type="Gene3D" id="3.40.50.1390">
    <property type="entry name" value="Resolvase, N-terminal catalytic domain"/>
    <property type="match status" value="1"/>
</dbReference>
<evidence type="ECO:0000256" key="4">
    <source>
        <dbReference type="PIRSR" id="PIRSR606118-50"/>
    </source>
</evidence>
<feature type="active site" description="O-(5'-phospho-DNA)-serine intermediate" evidence="4 5">
    <location>
        <position position="9"/>
    </location>
</feature>
<evidence type="ECO:0000256" key="1">
    <source>
        <dbReference type="ARBA" id="ARBA00022908"/>
    </source>
</evidence>
<organism evidence="7 8">
    <name type="scientific">Streptococcus constellatus subsp. pharyngis SK1060 = CCUG 46377</name>
    <dbReference type="NCBI Taxonomy" id="1035184"/>
    <lineage>
        <taxon>Bacteria</taxon>
        <taxon>Bacillati</taxon>
        <taxon>Bacillota</taxon>
        <taxon>Bacilli</taxon>
        <taxon>Lactobacillales</taxon>
        <taxon>Streptococcaceae</taxon>
        <taxon>Streptococcus</taxon>
        <taxon>Streptococcus anginosus group</taxon>
    </lineage>
</organism>
<dbReference type="GO" id="GO:0015074">
    <property type="term" value="P:DNA integration"/>
    <property type="evidence" value="ECO:0007669"/>
    <property type="project" value="UniProtKB-KW"/>
</dbReference>
<dbReference type="Proteomes" id="UP000003287">
    <property type="component" value="Unassembled WGS sequence"/>
</dbReference>
<dbReference type="Pfam" id="PF00239">
    <property type="entry name" value="Resolvase"/>
    <property type="match status" value="1"/>
</dbReference>
<sequence>MKYGYIRVSTKEQNIDRQLSAILKEDIEMNKIYIDKASGKNFNRKQYRKLMKK</sequence>